<keyword evidence="3" id="KW-1185">Reference proteome</keyword>
<gene>
    <name evidence="2" type="ORF">C474_08482</name>
</gene>
<dbReference type="PANTHER" id="PTHR48148:SF2">
    <property type="entry name" value="PA14 DOMAIN-CONTAINING PROTEIN"/>
    <property type="match status" value="1"/>
</dbReference>
<comment type="caution">
    <text evidence="2">The sequence shown here is derived from an EMBL/GenBank/DDBJ whole genome shotgun (WGS) entry which is preliminary data.</text>
</comment>
<reference evidence="2 3" key="1">
    <citation type="journal article" date="2014" name="PLoS Genet.">
        <title>Phylogenetically driven sequencing of extremely halophilic archaea reveals strategies for static and dynamic osmo-response.</title>
        <authorList>
            <person name="Becker E.A."/>
            <person name="Seitzer P.M."/>
            <person name="Tritt A."/>
            <person name="Larsen D."/>
            <person name="Krusor M."/>
            <person name="Yao A.I."/>
            <person name="Wu D."/>
            <person name="Madern D."/>
            <person name="Eisen J.A."/>
            <person name="Darling A.E."/>
            <person name="Facciotti M.T."/>
        </authorList>
    </citation>
    <scope>NUCLEOTIDE SEQUENCE [LARGE SCALE GENOMIC DNA]</scope>
    <source>
        <strain evidence="2 3">JCM 14848</strain>
    </source>
</reference>
<dbReference type="eggNOG" id="arCOG09007">
    <property type="taxonomic scope" value="Archaea"/>
</dbReference>
<dbReference type="OrthoDB" id="387642at2157"/>
<proteinExistence type="predicted"/>
<evidence type="ECO:0000256" key="1">
    <source>
        <dbReference type="SAM" id="MobiDB-lite"/>
    </source>
</evidence>
<feature type="region of interest" description="Disordered" evidence="1">
    <location>
        <begin position="344"/>
        <end position="406"/>
    </location>
</feature>
<dbReference type="SUPFAM" id="SSF49785">
    <property type="entry name" value="Galactose-binding domain-like"/>
    <property type="match status" value="1"/>
</dbReference>
<protein>
    <submittedName>
        <fullName evidence="2">Fibronectin type III domain-containing protein</fullName>
    </submittedName>
</protein>
<dbReference type="Proteomes" id="UP000011513">
    <property type="component" value="Unassembled WGS sequence"/>
</dbReference>
<dbReference type="AlphaFoldDB" id="M0DAW5"/>
<feature type="compositionally biased region" description="Low complexity" evidence="1">
    <location>
        <begin position="347"/>
        <end position="377"/>
    </location>
</feature>
<evidence type="ECO:0000313" key="3">
    <source>
        <dbReference type="Proteomes" id="UP000011513"/>
    </source>
</evidence>
<organism evidence="2 3">
    <name type="scientific">Halogeometricum pallidum JCM 14848</name>
    <dbReference type="NCBI Taxonomy" id="1227487"/>
    <lineage>
        <taxon>Archaea</taxon>
        <taxon>Methanobacteriati</taxon>
        <taxon>Methanobacteriota</taxon>
        <taxon>Stenosarchaea group</taxon>
        <taxon>Halobacteria</taxon>
        <taxon>Halobacteriales</taxon>
        <taxon>Haloferacaceae</taxon>
        <taxon>Halogeometricum</taxon>
    </lineage>
</organism>
<sequence>MAGCAGQAISGEQSASASVASFGYGGPALLSVQGAVSAASVDSEPNETRADATVVPVDTSLSATLEANGLDWFAFDITDSGEFSVDFTRSNAEGVTAVVLVDSEGMFLNQLYVGSDDPVSVYAKADGPDTYFAQIVDIEEGDGDYSFTVASGTTSSTPTPTPTPTETPTPTPSPTPTPTPTETPTPTPSPTPTPTPTETPTPTPAPEPASETWIEAESAANGNNFAPFEIRTDEGASGGEYITTADEGRNNYGGLPEAGRARYEFTVPESGEYYVWGRIGAKSNGNSFYLVVNGGEAREWHADIGGWHWEQPLTVSLGAGTHSFAVAPREDGAKLDRFVVTADADFEPSGTGEPEESSTLTPTPEETTTPAPTTATPTPTPTTPIAGGDSEYGDQSYGELGFGGTP</sequence>
<dbReference type="RefSeq" id="WP_008385808.1">
    <property type="nucleotide sequence ID" value="NZ_AOIV01000021.1"/>
</dbReference>
<dbReference type="Gene3D" id="2.60.120.260">
    <property type="entry name" value="Galactose-binding domain-like"/>
    <property type="match status" value="1"/>
</dbReference>
<dbReference type="InParanoid" id="M0DAW5"/>
<accession>M0DAW5</accession>
<dbReference type="EMBL" id="AOIV01000021">
    <property type="protein sequence ID" value="ELZ31324.1"/>
    <property type="molecule type" value="Genomic_DNA"/>
</dbReference>
<dbReference type="CDD" id="cd02795">
    <property type="entry name" value="CBM6-CBM35-CBM36_like"/>
    <property type="match status" value="1"/>
</dbReference>
<dbReference type="InterPro" id="IPR008979">
    <property type="entry name" value="Galactose-bd-like_sf"/>
</dbReference>
<dbReference type="PATRIC" id="fig|1227487.5.peg.1710"/>
<feature type="region of interest" description="Disordered" evidence="1">
    <location>
        <begin position="144"/>
        <end position="209"/>
    </location>
</feature>
<dbReference type="PANTHER" id="PTHR48148">
    <property type="entry name" value="KERATINOCYTE PROLINE-RICH PROTEIN"/>
    <property type="match status" value="1"/>
</dbReference>
<dbReference type="Gene3D" id="2.60.120.380">
    <property type="match status" value="1"/>
</dbReference>
<dbReference type="SUPFAM" id="SSF89260">
    <property type="entry name" value="Collagen-binding domain"/>
    <property type="match status" value="1"/>
</dbReference>
<evidence type="ECO:0000313" key="2">
    <source>
        <dbReference type="EMBL" id="ELZ31324.1"/>
    </source>
</evidence>
<feature type="compositionally biased region" description="Pro residues" evidence="1">
    <location>
        <begin position="159"/>
        <end position="207"/>
    </location>
</feature>
<name>M0DAW5_HALPD</name>